<dbReference type="PANTHER" id="PTHR45842:SF4">
    <property type="entry name" value="MATRIX-REMODELING-ASSOCIATED PROTEIN 5"/>
    <property type="match status" value="1"/>
</dbReference>
<keyword evidence="8" id="KW-1133">Transmembrane helix</keyword>
<dbReference type="InterPro" id="IPR003599">
    <property type="entry name" value="Ig_sub"/>
</dbReference>
<evidence type="ECO:0000256" key="9">
    <source>
        <dbReference type="ARBA" id="ARBA00023136"/>
    </source>
</evidence>
<feature type="domain" description="Ig-like" evidence="15">
    <location>
        <begin position="2646"/>
        <end position="2732"/>
    </location>
</feature>
<dbReference type="SMART" id="SM00369">
    <property type="entry name" value="LRR_TYP"/>
    <property type="match status" value="6"/>
</dbReference>
<dbReference type="FunFam" id="2.60.40.10:FF:001377">
    <property type="entry name" value="Matrix remodeling associated 5"/>
    <property type="match status" value="1"/>
</dbReference>
<keyword evidence="11" id="KW-0325">Glycoprotein</keyword>
<dbReference type="FunFam" id="2.60.40.10:FF:001402">
    <property type="entry name" value="Matrix remodeling associated 5"/>
    <property type="match status" value="1"/>
</dbReference>
<dbReference type="InterPro" id="IPR050467">
    <property type="entry name" value="LRFN"/>
</dbReference>
<dbReference type="CDD" id="cd00096">
    <property type="entry name" value="Ig"/>
    <property type="match status" value="2"/>
</dbReference>
<feature type="domain" description="Ig-like" evidence="15">
    <location>
        <begin position="2253"/>
        <end position="2348"/>
    </location>
</feature>
<dbReference type="FunFam" id="2.60.40.10:FF:000621">
    <property type="entry name" value="Immunoglobulin superfamily member 10"/>
    <property type="match status" value="1"/>
</dbReference>
<keyword evidence="9" id="KW-0472">Membrane</keyword>
<dbReference type="InterPro" id="IPR013783">
    <property type="entry name" value="Ig-like_fold"/>
</dbReference>
<dbReference type="InterPro" id="IPR003591">
    <property type="entry name" value="Leu-rich_rpt_typical-subtyp"/>
</dbReference>
<evidence type="ECO:0000256" key="8">
    <source>
        <dbReference type="ARBA" id="ARBA00022989"/>
    </source>
</evidence>
<feature type="domain" description="Ig-like" evidence="15">
    <location>
        <begin position="2742"/>
        <end position="2837"/>
    </location>
</feature>
<evidence type="ECO:0000256" key="13">
    <source>
        <dbReference type="SAM" id="MobiDB-lite"/>
    </source>
</evidence>
<feature type="domain" description="Ig-like" evidence="15">
    <location>
        <begin position="2552"/>
        <end position="2641"/>
    </location>
</feature>
<feature type="region of interest" description="Disordered" evidence="13">
    <location>
        <begin position="685"/>
        <end position="740"/>
    </location>
</feature>
<accession>A0A8T2JZH5</accession>
<feature type="region of interest" description="Disordered" evidence="13">
    <location>
        <begin position="1067"/>
        <end position="1092"/>
    </location>
</feature>
<dbReference type="FunFam" id="2.60.40.10:FF:001433">
    <property type="entry name" value="Matrix remodeling associated 5"/>
    <property type="match status" value="1"/>
</dbReference>
<feature type="compositionally biased region" description="Basic residues" evidence="13">
    <location>
        <begin position="1213"/>
        <end position="1223"/>
    </location>
</feature>
<keyword evidence="10" id="KW-1015">Disulfide bond</keyword>
<dbReference type="Pfam" id="PF13927">
    <property type="entry name" value="Ig_3"/>
    <property type="match status" value="6"/>
</dbReference>
<evidence type="ECO:0000256" key="5">
    <source>
        <dbReference type="ARBA" id="ARBA00022692"/>
    </source>
</evidence>
<dbReference type="InterPro" id="IPR032675">
    <property type="entry name" value="LRR_dom_sf"/>
</dbReference>
<dbReference type="FunFam" id="2.60.40.10:FF:000032">
    <property type="entry name" value="palladin isoform X1"/>
    <property type="match status" value="1"/>
</dbReference>
<dbReference type="InterPro" id="IPR000372">
    <property type="entry name" value="LRRNT"/>
</dbReference>
<dbReference type="SMART" id="SM00409">
    <property type="entry name" value="IG"/>
    <property type="match status" value="12"/>
</dbReference>
<evidence type="ECO:0000256" key="4">
    <source>
        <dbReference type="ARBA" id="ARBA00022614"/>
    </source>
</evidence>
<feature type="domain" description="Ig-like" evidence="15">
    <location>
        <begin position="2171"/>
        <end position="2249"/>
    </location>
</feature>
<keyword evidence="6 14" id="KW-0732">Signal</keyword>
<dbReference type="Proteomes" id="UP000812440">
    <property type="component" value="Chromosome 2"/>
</dbReference>
<evidence type="ECO:0000256" key="14">
    <source>
        <dbReference type="SAM" id="SignalP"/>
    </source>
</evidence>
<keyword evidence="12" id="KW-0393">Immunoglobulin domain</keyword>
<dbReference type="Gene3D" id="2.60.40.10">
    <property type="entry name" value="Immunoglobulins"/>
    <property type="match status" value="12"/>
</dbReference>
<dbReference type="Pfam" id="PF13855">
    <property type="entry name" value="LRR_8"/>
    <property type="match status" value="1"/>
</dbReference>
<dbReference type="EMBL" id="JAACNH010000002">
    <property type="protein sequence ID" value="KAG8450559.1"/>
    <property type="molecule type" value="Genomic_DNA"/>
</dbReference>
<dbReference type="InterPro" id="IPR000483">
    <property type="entry name" value="Cys-rich_flank_reg_C"/>
</dbReference>
<dbReference type="InterPro" id="IPR003598">
    <property type="entry name" value="Ig_sub2"/>
</dbReference>
<feature type="chain" id="PRO_5035919129" description="Ig-like domain-containing protein" evidence="14">
    <location>
        <begin position="24"/>
        <end position="2837"/>
    </location>
</feature>
<dbReference type="OrthoDB" id="676979at2759"/>
<dbReference type="SMART" id="SM00408">
    <property type="entry name" value="IGc2"/>
    <property type="match status" value="12"/>
</dbReference>
<evidence type="ECO:0000256" key="6">
    <source>
        <dbReference type="ARBA" id="ARBA00022729"/>
    </source>
</evidence>
<keyword evidence="5" id="KW-0812">Transmembrane</keyword>
<dbReference type="SMART" id="SM00013">
    <property type="entry name" value="LRRNT"/>
    <property type="match status" value="1"/>
</dbReference>
<evidence type="ECO:0000256" key="1">
    <source>
        <dbReference type="ARBA" id="ARBA00004167"/>
    </source>
</evidence>
<dbReference type="InterPro" id="IPR036179">
    <property type="entry name" value="Ig-like_dom_sf"/>
</dbReference>
<evidence type="ECO:0000256" key="3">
    <source>
        <dbReference type="ARBA" id="ARBA00022525"/>
    </source>
</evidence>
<feature type="region of interest" description="Disordered" evidence="13">
    <location>
        <begin position="1202"/>
        <end position="1223"/>
    </location>
</feature>
<dbReference type="SMART" id="SM00082">
    <property type="entry name" value="LRRCT"/>
    <property type="match status" value="1"/>
</dbReference>
<evidence type="ECO:0000256" key="12">
    <source>
        <dbReference type="ARBA" id="ARBA00023319"/>
    </source>
</evidence>
<dbReference type="FunFam" id="3.80.10.10:FF:000103">
    <property type="entry name" value="Immunoglobulin superfamily member 10"/>
    <property type="match status" value="1"/>
</dbReference>
<keyword evidence="17" id="KW-1185">Reference proteome</keyword>
<evidence type="ECO:0000313" key="17">
    <source>
        <dbReference type="Proteomes" id="UP000812440"/>
    </source>
</evidence>
<sequence>MHKGIRLWLIPAIILFLRLPHNALLCPHPCACYVSSEVHCTFRSLTAVPLEIPKHVERINLGFNSIHSIGEDTFAGLSKLELLLIHSNEIYSIPNAAFKDLVSLQVFKLSYNKLKTITSHTFHGLSDLTRLHIDHNKIEFIHPNAFNGLTSLRLLHLEGNLIQQLHANTFCTFSFLGFFRQSTIKHLYLSDNMIQTLPAEMIQTMPLLENLYLHGNPWICDCNMKWLLDWYKQSDGVLKCKKDRSYENGQMCPVCSAPKHLRKREIHSLKDISCSRPVIYSTLRDNSTYVYTEEENENELPSIESHHNLLGKVKLNMTDEHGNKVDLDCDVKKPSDFSQIMWSQRHSEEIDINATFNLAFECPMTRENYEKLWKLIAYYSEVPVKLEKEFMVNDHPTPIYRYKQNMDQDSYYYTGVKTLMSSEPSWIMQSVINIQLNRKTSTAKKVTLSFSTNFLQSLHTKELQHSQNWVIIDRNEKRKTSCTAIKGTVCQLNCNVKSSEIPLIEWIFPDGSIHKAPYSNQESKFSISSSGQLTIKAVDFADSGAYYCIARVMHDIDMQLFRVIAQPPSSDVSENHIHTLTKTLGDPIVLACHIVGNPDADVNWILPNNDIIDSSVNKTGIYLLNNGSLAIAHTKLTDNGLYRCIAANQYGTDRFSVQLAIGRKVPEKPYQVKMKKRPASELLKKHRYDVIDDDGGSGERDTTDESEKYSKVKDRARPGSKKGSLSGNIPLKENAKDRRKLKIWKSTERTKGNNIAEGRRKFESRRRINIGNKQIDPKQWANILAKIRGRNLQKTTDIPSLTSVEATTAPTYNHKITKPDSVLRPPTESELQTYIEETSADEDELILITSPPQTTTVQGDYEATIFPIDINPTLPNADTRDYSAGNEETSHIESSAPWVILSTSKTDNFDSLTDEDKNLDLEVDDIEITGSTEFQTIEKEFIIENVTVEEHATAQSSTRESTMHENNLETDVENSSAEMLTANTEHNIDCTTSFTVTMTPSTLTLEEPVTLQNSEIYLPDESPLDGNIENNGNIYIPWKEINNIPPAVSGEATTMVDNKKYLPETKSTVSTPPLYQNSLNTDISTKSPDPVNVDVSRKHVTEINFTEDHARKTTTNTPDIKINLFSLHKVKQHIKTDTRGSSLSTAKPYVSKPYLYSIQREYSSDITTSTKYISSTVGKKDTLIPHVTVASVITKYFNNQEQNKNHSTNGNIHHNRRRPNGRRRFRPNRLKMHQNQMVPTVSGEAQLQVNSFLQKPLVSSSYDMEVTKEPLLPIRPTQFQTNSAKATQKVVLHYFQSSTSAPTTKPFEMPLISSMSTSETIKTTKVAGDDTTIKDHAFTHVVHKFPYSIHSAKPINAMENNRVTTSPSRNAETMYANIKLTQHSLYTTSSSANTVVPPAEYQTATEFYPLHEPAKATVLTTTTRNNFRYLDYSQPPAVSLQNSLLPGTKKPEITQGSLSKNGEQKIVGTASSKIVGRTIHDYSRNRESIRRPFLGTDLPLVVAENTYRSPFTVNASVPNTQLYLASGHTTLSPRTKFHETVISRTAAKSKITETTTPFYRQNDLDHLSYTQNKILIPQKPELPKDTYGVISNNSLLDNTKLPHQSRVIHNKNSPARYNPIQGTKRPPYIGTQGPLRYFVTNPSIVITNKPEITAFAAPERKTHPSQRMSTTPITTTTTFIPLFRPKPMTPMRSNQAQRIPPYYRPIGNNLSNNGKDIFGRTPYQGNPYYMNPSIHYLVNRTRLMIHNSTPRPPILVPGGGNNINYDITAVKTTPRSVLRATVAPLAEVPVIGPPTQKQTPPTKNFYPATPLHIVPIYNPQSSTTIPINKYTPYINHGPSILDGSKLKNTNEIQPPETVSLKKPQITSIGLQTLSGTFEMDMFIPCESVGDPKPSITWTKIATGAVLSRNSKIQRFEVLENGTLHIQKLQLQDHGQYVCTAQNLHGTDKMFVTLSVVVQQPRILHSRYRDATVYIGDTVTIDCQASGVPSPHISWIFPDRKIIRTISASEGRIMLYENGTISIKESTFSDRGVFKCIASNVAGADSLTVRLHIAALPPIFKQEKEENITLPQGHSLYIHCSAKGAPLPSIRWVINDGTQVRPSQFVNGNLFVFPNGTLYIRSLSQRDIGKYECVAANIVGTARRIIVLDVKRYSANAKITISSPQKTDVTYGGTLRLDCSAAGDPWPRILWRLPSKRLVDSFFSFDSRIKTYANGTLIIYSVTEKDAGDYLCMARNKLGEDYLVLKVNVMMKAAKIQHKNEADHKVRYGGDLKVDCVATGVPNPEISWSLPDGSMINNVMQSDDSGSRKRRYVVFNNGTLYFNEVGMKEEGDYTCYASNQIGQDEMRVSVKVVAEKAIIKNKTYFVIQVPYGDVVTVSCEAKGEPLPKITWLSPSNRPIPTSSDKYQVYRDGSLLIQKVQRSDSGNYTCTAHNTGGEDKKVVQIQVNVLPPQINGFSNKITTIKETAVKDSRLLLNCKAEGIPAPRVMWAFPEGVILPAPYYGNRISVHRNGTLDIKAVRKTDSVQLTCIGRNEGGESRLLVHLTVIDPTEKPKFNSDNENIVVGEGQSVGLNCSSSGIPEPERIWILPNGTEVRRGNFLHRLFHRNDGTLLIGSMAVTDAGTYICRATNIAGYADKLFTVQIGQKPQLKNNNNNLISIINGETLQLHCSTHGETQPQISWTMPNGMSLEGSHTKGRISLLQNGTLVVRNTSVYDRGSYICKATTQYGSSTMTVPVIVIAYPPRITTSPAPVTYVRPGSSVQLTCMSIGIPKPDITWELPDKSILTAVSQSRLYGNKFLHPQGTLVIQHSSKKDTGYYKCTAKNILGTDIKTTYVHVF</sequence>
<evidence type="ECO:0000313" key="16">
    <source>
        <dbReference type="EMBL" id="KAG8450559.1"/>
    </source>
</evidence>
<feature type="signal peptide" evidence="14">
    <location>
        <begin position="1"/>
        <end position="23"/>
    </location>
</feature>
<comment type="caution">
    <text evidence="16">The sequence shown here is derived from an EMBL/GenBank/DDBJ whole genome shotgun (WGS) entry which is preliminary data.</text>
</comment>
<dbReference type="FunFam" id="2.60.40.10:FF:001306">
    <property type="entry name" value="Matrix remodeling associated 5"/>
    <property type="match status" value="1"/>
</dbReference>
<feature type="compositionally biased region" description="Polar residues" evidence="13">
    <location>
        <begin position="1067"/>
        <end position="1087"/>
    </location>
</feature>
<dbReference type="Pfam" id="PF07679">
    <property type="entry name" value="I-set"/>
    <property type="match status" value="6"/>
</dbReference>
<dbReference type="SUPFAM" id="SSF48726">
    <property type="entry name" value="Immunoglobulin"/>
    <property type="match status" value="12"/>
</dbReference>
<organism evidence="16 17">
    <name type="scientific">Hymenochirus boettgeri</name>
    <name type="common">Congo dwarf clawed frog</name>
    <dbReference type="NCBI Taxonomy" id="247094"/>
    <lineage>
        <taxon>Eukaryota</taxon>
        <taxon>Metazoa</taxon>
        <taxon>Chordata</taxon>
        <taxon>Craniata</taxon>
        <taxon>Vertebrata</taxon>
        <taxon>Euteleostomi</taxon>
        <taxon>Amphibia</taxon>
        <taxon>Batrachia</taxon>
        <taxon>Anura</taxon>
        <taxon>Pipoidea</taxon>
        <taxon>Pipidae</taxon>
        <taxon>Pipinae</taxon>
        <taxon>Hymenochirus</taxon>
    </lineage>
</organism>
<keyword evidence="3" id="KW-0964">Secreted</keyword>
<dbReference type="GO" id="GO:0005576">
    <property type="term" value="C:extracellular region"/>
    <property type="evidence" value="ECO:0007669"/>
    <property type="project" value="UniProtKB-SubCell"/>
</dbReference>
<name>A0A8T2JZH5_9PIPI</name>
<dbReference type="InterPro" id="IPR007110">
    <property type="entry name" value="Ig-like_dom"/>
</dbReference>
<gene>
    <name evidence="16" type="ORF">GDO86_003000</name>
</gene>
<dbReference type="FunFam" id="2.60.40.10:FF:000537">
    <property type="entry name" value="immunoglobulin superfamily member 10"/>
    <property type="match status" value="1"/>
</dbReference>
<feature type="domain" description="Ig-like" evidence="15">
    <location>
        <begin position="2371"/>
        <end position="2442"/>
    </location>
</feature>
<reference evidence="16" key="1">
    <citation type="thesis" date="2020" institute="ProQuest LLC" country="789 East Eisenhower Parkway, Ann Arbor, MI, USA">
        <title>Comparative Genomics and Chromosome Evolution.</title>
        <authorList>
            <person name="Mudd A.B."/>
        </authorList>
    </citation>
    <scope>NUCLEOTIDE SEQUENCE</scope>
    <source>
        <strain evidence="16">Female2</strain>
        <tissue evidence="16">Blood</tissue>
    </source>
</reference>
<evidence type="ECO:0000256" key="2">
    <source>
        <dbReference type="ARBA" id="ARBA00004613"/>
    </source>
</evidence>
<dbReference type="InterPro" id="IPR001611">
    <property type="entry name" value="Leu-rich_rpt"/>
</dbReference>
<dbReference type="InterPro" id="IPR013098">
    <property type="entry name" value="Ig_I-set"/>
</dbReference>
<feature type="compositionally biased region" description="Basic and acidic residues" evidence="13">
    <location>
        <begin position="697"/>
        <end position="717"/>
    </location>
</feature>
<dbReference type="GO" id="GO:0016020">
    <property type="term" value="C:membrane"/>
    <property type="evidence" value="ECO:0007669"/>
    <property type="project" value="UniProtKB-SubCell"/>
</dbReference>
<keyword evidence="7" id="KW-0677">Repeat</keyword>
<feature type="domain" description="Ig-like" evidence="15">
    <location>
        <begin position="1960"/>
        <end position="2047"/>
    </location>
</feature>
<dbReference type="FunFam" id="2.60.40.10:FF:000063">
    <property type="entry name" value="neural cell adhesion molecule L1"/>
    <property type="match status" value="1"/>
</dbReference>
<comment type="subcellular location">
    <subcellularLocation>
        <location evidence="1">Membrane</location>
        <topology evidence="1">Single-pass membrane protein</topology>
    </subcellularLocation>
    <subcellularLocation>
        <location evidence="2">Secreted</location>
    </subcellularLocation>
</comment>
<evidence type="ECO:0000256" key="10">
    <source>
        <dbReference type="ARBA" id="ARBA00023157"/>
    </source>
</evidence>
<dbReference type="FunFam" id="2.60.40.10:FF:000076">
    <property type="entry name" value="Leucine-rich repeat and Ig domain-containing 4"/>
    <property type="match status" value="1"/>
</dbReference>
<keyword evidence="4" id="KW-0433">Leucine-rich repeat</keyword>
<evidence type="ECO:0000256" key="7">
    <source>
        <dbReference type="ARBA" id="ARBA00022737"/>
    </source>
</evidence>
<feature type="domain" description="Ig-like" evidence="15">
    <location>
        <begin position="486"/>
        <end position="550"/>
    </location>
</feature>
<feature type="domain" description="Ig-like" evidence="15">
    <location>
        <begin position="1863"/>
        <end position="1954"/>
    </location>
</feature>
<evidence type="ECO:0000256" key="11">
    <source>
        <dbReference type="ARBA" id="ARBA00023180"/>
    </source>
</evidence>
<dbReference type="PROSITE" id="PS50835">
    <property type="entry name" value="IG_LIKE"/>
    <property type="match status" value="12"/>
</dbReference>
<protein>
    <recommendedName>
        <fullName evidence="15">Ig-like domain-containing protein</fullName>
    </recommendedName>
</protein>
<feature type="domain" description="Ig-like" evidence="15">
    <location>
        <begin position="2056"/>
        <end position="2159"/>
    </location>
</feature>
<feature type="domain" description="Ig-like" evidence="15">
    <location>
        <begin position="2450"/>
        <end position="2544"/>
    </location>
</feature>
<feature type="domain" description="Ig-like" evidence="15">
    <location>
        <begin position="568"/>
        <end position="660"/>
    </location>
</feature>
<proteinExistence type="predicted"/>
<dbReference type="SUPFAM" id="SSF52058">
    <property type="entry name" value="L domain-like"/>
    <property type="match status" value="1"/>
</dbReference>
<evidence type="ECO:0000259" key="15">
    <source>
        <dbReference type="PROSITE" id="PS50835"/>
    </source>
</evidence>
<dbReference type="PANTHER" id="PTHR45842">
    <property type="entry name" value="SYNAPTIC ADHESION-LIKE MOLECULE SALM"/>
    <property type="match status" value="1"/>
</dbReference>
<dbReference type="Gene3D" id="3.80.10.10">
    <property type="entry name" value="Ribonuclease Inhibitor"/>
    <property type="match status" value="2"/>
</dbReference>